<dbReference type="GO" id="GO:0046872">
    <property type="term" value="F:metal ion binding"/>
    <property type="evidence" value="ECO:0007669"/>
    <property type="project" value="InterPro"/>
</dbReference>
<dbReference type="Pfam" id="PF05193">
    <property type="entry name" value="Peptidase_M16_C"/>
    <property type="match status" value="1"/>
</dbReference>
<dbReference type="Proteomes" id="UP000193303">
    <property type="component" value="Unassembled WGS sequence"/>
</dbReference>
<protein>
    <submittedName>
        <fullName evidence="4">Peptidase M16</fullName>
    </submittedName>
</protein>
<feature type="domain" description="Peptidase M16 C-terminal" evidence="3">
    <location>
        <begin position="188"/>
        <end position="364"/>
    </location>
</feature>
<feature type="domain" description="Peptidase M16 N-terminal" evidence="2">
    <location>
        <begin position="33"/>
        <end position="178"/>
    </location>
</feature>
<dbReference type="Gene3D" id="3.30.830.10">
    <property type="entry name" value="Metalloenzyme, LuxS/M16 peptidase-like"/>
    <property type="match status" value="2"/>
</dbReference>
<dbReference type="InterPro" id="IPR050361">
    <property type="entry name" value="MPP/UQCRC_Complex"/>
</dbReference>
<dbReference type="STRING" id="1931275.BV914_01835"/>
<dbReference type="InterPro" id="IPR011249">
    <property type="entry name" value="Metalloenz_LuxS/M16"/>
</dbReference>
<evidence type="ECO:0000256" key="1">
    <source>
        <dbReference type="SAM" id="SignalP"/>
    </source>
</evidence>
<name>A0A1X3DL00_9NEIS</name>
<dbReference type="Pfam" id="PF00675">
    <property type="entry name" value="Peptidase_M16"/>
    <property type="match status" value="1"/>
</dbReference>
<comment type="caution">
    <text evidence="4">The sequence shown here is derived from an EMBL/GenBank/DDBJ whole genome shotgun (WGS) entry which is preliminary data.</text>
</comment>
<dbReference type="SUPFAM" id="SSF63411">
    <property type="entry name" value="LuxS/MPP-like metallohydrolase"/>
    <property type="match status" value="2"/>
</dbReference>
<dbReference type="AlphaFoldDB" id="A0A1X3DL00"/>
<dbReference type="OrthoDB" id="9811314at2"/>
<gene>
    <name evidence="4" type="ORF">BV912_01310</name>
</gene>
<dbReference type="PANTHER" id="PTHR11851">
    <property type="entry name" value="METALLOPROTEASE"/>
    <property type="match status" value="1"/>
</dbReference>
<evidence type="ECO:0000259" key="2">
    <source>
        <dbReference type="Pfam" id="PF00675"/>
    </source>
</evidence>
<feature type="chain" id="PRO_5012823802" evidence="1">
    <location>
        <begin position="19"/>
        <end position="440"/>
    </location>
</feature>
<dbReference type="PANTHER" id="PTHR11851:SF224">
    <property type="entry name" value="PROCESSING PROTEASE"/>
    <property type="match status" value="1"/>
</dbReference>
<reference evidence="5" key="1">
    <citation type="submission" date="2017-01" db="EMBL/GenBank/DDBJ databases">
        <authorList>
            <person name="Mah S.A."/>
            <person name="Swanson W.J."/>
            <person name="Moy G.W."/>
            <person name="Vacquier V.D."/>
        </authorList>
    </citation>
    <scope>NUCLEOTIDE SEQUENCE [LARGE SCALE GENOMIC DNA]</scope>
    <source>
        <strain evidence="5">124861</strain>
    </source>
</reference>
<sequence length="440" mass="47901">MSPKLLLPLILLPVCAQAAVNIQRWHTAEGTQVLLVERHENPIVDVRISFKGAGSTSNPADKSEVAEFTASMLTTGTEELDEEAFHARVNDLAASLSSDSGEEGAAVTLRSLSRADSLRPAVALLNQSLTRPRFAETVFERLRKQSITALQQQETDPGFIAERELTRLNYGSHPYGRSAYTGADSIRKVTLNDIRAFHRSRYGKNNAVVAVVGDLNRRQTEALVKQALNGLPARSTAAENVPAVPEHRSEQRRIPFAGEQAQVMLGMPLIKRHDPDYYALVAGNYVLGGGGFDSRLMQELRDKHGYTYGASSGLSPASQAGPFTIGFSTQKNNTEPALQAARRVLAAFIEEGPTEAELKQAKANITGSFPLRFDTNAKLLGYLSLIGFHNLPDDYLEAYPKAISALTAEQIKSAWQRRVNPDNINIVVVGADGGEQKAKP</sequence>
<evidence type="ECO:0000313" key="5">
    <source>
        <dbReference type="Proteomes" id="UP000193303"/>
    </source>
</evidence>
<dbReference type="EMBL" id="MTAB01000002">
    <property type="protein sequence ID" value="OSI25043.1"/>
    <property type="molecule type" value="Genomic_DNA"/>
</dbReference>
<evidence type="ECO:0000313" key="4">
    <source>
        <dbReference type="EMBL" id="OSI25043.1"/>
    </source>
</evidence>
<dbReference type="RefSeq" id="WP_085357802.1">
    <property type="nucleotide sequence ID" value="NZ_MTAB01000002.1"/>
</dbReference>
<dbReference type="InterPro" id="IPR007863">
    <property type="entry name" value="Peptidase_M16_C"/>
</dbReference>
<feature type="signal peptide" evidence="1">
    <location>
        <begin position="1"/>
        <end position="18"/>
    </location>
</feature>
<evidence type="ECO:0000259" key="3">
    <source>
        <dbReference type="Pfam" id="PF05193"/>
    </source>
</evidence>
<accession>A0A1X3DL00</accession>
<keyword evidence="1" id="KW-0732">Signal</keyword>
<proteinExistence type="predicted"/>
<dbReference type="InterPro" id="IPR011765">
    <property type="entry name" value="Pept_M16_N"/>
</dbReference>
<organism evidence="4 5">
    <name type="scientific">Neisseria dumasiana</name>
    <dbReference type="NCBI Taxonomy" id="1931275"/>
    <lineage>
        <taxon>Bacteria</taxon>
        <taxon>Pseudomonadati</taxon>
        <taxon>Pseudomonadota</taxon>
        <taxon>Betaproteobacteria</taxon>
        <taxon>Neisseriales</taxon>
        <taxon>Neisseriaceae</taxon>
        <taxon>Neisseria</taxon>
    </lineage>
</organism>